<dbReference type="Proteomes" id="UP000185639">
    <property type="component" value="Unassembled WGS sequence"/>
</dbReference>
<evidence type="ECO:0000313" key="2">
    <source>
        <dbReference type="Proteomes" id="UP000185639"/>
    </source>
</evidence>
<name>A0A1N7MKS8_9GAMM</name>
<dbReference type="AlphaFoldDB" id="A0A1N7MKS8"/>
<accession>A0A1N7MKS8</accession>
<organism evidence="1 2">
    <name type="scientific">Thalassolituus maritimus</name>
    <dbReference type="NCBI Taxonomy" id="484498"/>
    <lineage>
        <taxon>Bacteria</taxon>
        <taxon>Pseudomonadati</taxon>
        <taxon>Pseudomonadota</taxon>
        <taxon>Gammaproteobacteria</taxon>
        <taxon>Oceanospirillales</taxon>
        <taxon>Oceanospirillaceae</taxon>
        <taxon>Thalassolituus</taxon>
    </lineage>
</organism>
<gene>
    <name evidence="1" type="ORF">SAMN05421686_105250</name>
</gene>
<reference evidence="2" key="1">
    <citation type="submission" date="2017-01" db="EMBL/GenBank/DDBJ databases">
        <authorList>
            <person name="Varghese N."/>
            <person name="Submissions S."/>
        </authorList>
    </citation>
    <scope>NUCLEOTIDE SEQUENCE [LARGE SCALE GENOMIC DNA]</scope>
    <source>
        <strain evidence="2">DSM 24913</strain>
    </source>
</reference>
<sequence length="49" mass="5290">MFAAFLLDLNKDAWLNPAGALHSQSNEDLVNLLSVPLLLILRSASLVGQ</sequence>
<proteinExistence type="predicted"/>
<evidence type="ECO:0000313" key="1">
    <source>
        <dbReference type="EMBL" id="SIS86539.1"/>
    </source>
</evidence>
<protein>
    <submittedName>
        <fullName evidence="1">Uncharacterized protein</fullName>
    </submittedName>
</protein>
<dbReference type="EMBL" id="FTOH01000005">
    <property type="protein sequence ID" value="SIS86539.1"/>
    <property type="molecule type" value="Genomic_DNA"/>
</dbReference>
<keyword evidence="2" id="KW-1185">Reference proteome</keyword>